<dbReference type="AlphaFoldDB" id="A0A0B7MBG9"/>
<dbReference type="RefSeq" id="WP_044663784.1">
    <property type="nucleotide sequence ID" value="NZ_CDRZ01000005.1"/>
</dbReference>
<name>A0A0B7MBG9_9FIRM</name>
<dbReference type="OrthoDB" id="9779501at2"/>
<dbReference type="SUPFAM" id="SSF52540">
    <property type="entry name" value="P-loop containing nucleoside triphosphate hydrolases"/>
    <property type="match status" value="1"/>
</dbReference>
<accession>A0A0B7MBG9</accession>
<dbReference type="InterPro" id="IPR027417">
    <property type="entry name" value="P-loop_NTPase"/>
</dbReference>
<evidence type="ECO:0000313" key="1">
    <source>
        <dbReference type="EMBL" id="CEO87410.1"/>
    </source>
</evidence>
<evidence type="ECO:0000313" key="2">
    <source>
        <dbReference type="Proteomes" id="UP000046155"/>
    </source>
</evidence>
<protein>
    <recommendedName>
        <fullName evidence="3">CobQ/CobB/MinD/ParA nucleotide binding domain-containing protein</fullName>
    </recommendedName>
</protein>
<dbReference type="EMBL" id="CDRZ01000005">
    <property type="protein sequence ID" value="CEO87410.1"/>
    <property type="molecule type" value="Genomic_DNA"/>
</dbReference>
<gene>
    <name evidence="1" type="ORF">SSCH_1020015</name>
</gene>
<sequence length="226" mass="24681">MKQEQSPSRVLEAYTGEYASGKSENAVNRAVELARQGRRVTLVDLDLVEPCYTLRPLKKILGEEGVSVLAWDTGELVGLGETGNILKPEVQFCLRHPGDVILDIGYGASGVQVLNLVEGAAEERDLKVYAVINIARPMTAAVTDIVEHVRSLKRVDGLINNSHLGEETDLGFVQEGARVVKEAAVVLGLPVVATSVMEQLAAAVGETDWYGHPVRRLHRYLPQAFW</sequence>
<dbReference type="Gene3D" id="3.40.50.300">
    <property type="entry name" value="P-loop containing nucleotide triphosphate hydrolases"/>
    <property type="match status" value="1"/>
</dbReference>
<evidence type="ECO:0008006" key="3">
    <source>
        <dbReference type="Google" id="ProtNLM"/>
    </source>
</evidence>
<organism evidence="1 2">
    <name type="scientific">Syntrophaceticus schinkii</name>
    <dbReference type="NCBI Taxonomy" id="499207"/>
    <lineage>
        <taxon>Bacteria</taxon>
        <taxon>Bacillati</taxon>
        <taxon>Bacillota</taxon>
        <taxon>Clostridia</taxon>
        <taxon>Thermoanaerobacterales</taxon>
        <taxon>Thermoanaerobacterales Family III. Incertae Sedis</taxon>
        <taxon>Syntrophaceticus</taxon>
    </lineage>
</organism>
<keyword evidence="2" id="KW-1185">Reference proteome</keyword>
<reference evidence="2" key="1">
    <citation type="submission" date="2015-01" db="EMBL/GenBank/DDBJ databases">
        <authorList>
            <person name="Manzoor Shahid"/>
            <person name="Zubair Saima"/>
        </authorList>
    </citation>
    <scope>NUCLEOTIDE SEQUENCE [LARGE SCALE GENOMIC DNA]</scope>
    <source>
        <strain evidence="2">Sp3</strain>
    </source>
</reference>
<proteinExistence type="predicted"/>
<dbReference type="Proteomes" id="UP000046155">
    <property type="component" value="Unassembled WGS sequence"/>
</dbReference>